<gene>
    <name evidence="10" type="ORF">LR394_30500</name>
</gene>
<dbReference type="InterPro" id="IPR035906">
    <property type="entry name" value="MetI-like_sf"/>
</dbReference>
<feature type="transmembrane region" description="Helical" evidence="7">
    <location>
        <begin position="227"/>
        <end position="247"/>
    </location>
</feature>
<dbReference type="GO" id="GO:0055085">
    <property type="term" value="P:transmembrane transport"/>
    <property type="evidence" value="ECO:0007669"/>
    <property type="project" value="InterPro"/>
</dbReference>
<evidence type="ECO:0000313" key="11">
    <source>
        <dbReference type="Proteomes" id="UP001138997"/>
    </source>
</evidence>
<evidence type="ECO:0000259" key="9">
    <source>
        <dbReference type="PROSITE" id="PS50928"/>
    </source>
</evidence>
<keyword evidence="11" id="KW-1185">Reference proteome</keyword>
<comment type="similarity">
    <text evidence="7">Belongs to the binding-protein-dependent transport system permease family.</text>
</comment>
<dbReference type="CDD" id="cd06261">
    <property type="entry name" value="TM_PBP2"/>
    <property type="match status" value="1"/>
</dbReference>
<dbReference type="InterPro" id="IPR000515">
    <property type="entry name" value="MetI-like"/>
</dbReference>
<dbReference type="InterPro" id="IPR050366">
    <property type="entry name" value="BP-dependent_transpt_permease"/>
</dbReference>
<dbReference type="PANTHER" id="PTHR43386:SF6">
    <property type="entry name" value="ABC TRANSPORTER PERMEASE PROTEIN"/>
    <property type="match status" value="1"/>
</dbReference>
<evidence type="ECO:0000256" key="7">
    <source>
        <dbReference type="RuleBase" id="RU363032"/>
    </source>
</evidence>
<dbReference type="AlphaFoldDB" id="A0A9X1NKA0"/>
<reference evidence="10" key="1">
    <citation type="submission" date="2021-11" db="EMBL/GenBank/DDBJ databases">
        <title>Streptomyces corallinus and Kineosporia corallina sp. nov., two new coral-derived marine actinobacteria.</title>
        <authorList>
            <person name="Buangrab K."/>
            <person name="Sutthacheep M."/>
            <person name="Yeemin T."/>
            <person name="Harunari E."/>
            <person name="Igarashi Y."/>
            <person name="Sripreechasak P."/>
            <person name="Kanchanasin P."/>
            <person name="Tanasupawat S."/>
            <person name="Phongsopitanun W."/>
        </authorList>
    </citation>
    <scope>NUCLEOTIDE SEQUENCE</scope>
    <source>
        <strain evidence="10">JCM 31032</strain>
    </source>
</reference>
<accession>A0A9X1NKA0</accession>
<evidence type="ECO:0000313" key="10">
    <source>
        <dbReference type="EMBL" id="MCD5315241.1"/>
    </source>
</evidence>
<evidence type="ECO:0000256" key="6">
    <source>
        <dbReference type="ARBA" id="ARBA00023136"/>
    </source>
</evidence>
<feature type="region of interest" description="Disordered" evidence="8">
    <location>
        <begin position="1"/>
        <end position="29"/>
    </location>
</feature>
<dbReference type="Gene3D" id="1.10.3720.10">
    <property type="entry name" value="MetI-like"/>
    <property type="match status" value="1"/>
</dbReference>
<feature type="domain" description="ABC transmembrane type-1" evidence="9">
    <location>
        <begin position="107"/>
        <end position="303"/>
    </location>
</feature>
<keyword evidence="6 7" id="KW-0472">Membrane</keyword>
<keyword evidence="2 7" id="KW-0813">Transport</keyword>
<dbReference type="SUPFAM" id="SSF161098">
    <property type="entry name" value="MetI-like"/>
    <property type="match status" value="1"/>
</dbReference>
<feature type="transmembrane region" description="Helical" evidence="7">
    <location>
        <begin position="112"/>
        <end position="134"/>
    </location>
</feature>
<evidence type="ECO:0000256" key="3">
    <source>
        <dbReference type="ARBA" id="ARBA00022475"/>
    </source>
</evidence>
<proteinExistence type="inferred from homology"/>
<organism evidence="10 11">
    <name type="scientific">Kineosporia babensis</name>
    <dbReference type="NCBI Taxonomy" id="499548"/>
    <lineage>
        <taxon>Bacteria</taxon>
        <taxon>Bacillati</taxon>
        <taxon>Actinomycetota</taxon>
        <taxon>Actinomycetes</taxon>
        <taxon>Kineosporiales</taxon>
        <taxon>Kineosporiaceae</taxon>
        <taxon>Kineosporia</taxon>
    </lineage>
</organism>
<feature type="transmembrane region" description="Helical" evidence="7">
    <location>
        <begin position="285"/>
        <end position="306"/>
    </location>
</feature>
<evidence type="ECO:0000256" key="4">
    <source>
        <dbReference type="ARBA" id="ARBA00022692"/>
    </source>
</evidence>
<name>A0A9X1NKA0_9ACTN</name>
<protein>
    <submittedName>
        <fullName evidence="10">ABC transporter permease</fullName>
    </submittedName>
</protein>
<feature type="transmembrane region" description="Helical" evidence="7">
    <location>
        <begin position="146"/>
        <end position="166"/>
    </location>
</feature>
<keyword evidence="3" id="KW-1003">Cell membrane</keyword>
<evidence type="ECO:0000256" key="8">
    <source>
        <dbReference type="SAM" id="MobiDB-lite"/>
    </source>
</evidence>
<dbReference type="Pfam" id="PF00528">
    <property type="entry name" value="BPD_transp_1"/>
    <property type="match status" value="1"/>
</dbReference>
<dbReference type="PANTHER" id="PTHR43386">
    <property type="entry name" value="OLIGOPEPTIDE TRANSPORT SYSTEM PERMEASE PROTEIN APPC"/>
    <property type="match status" value="1"/>
</dbReference>
<dbReference type="Proteomes" id="UP001138997">
    <property type="component" value="Unassembled WGS sequence"/>
</dbReference>
<dbReference type="RefSeq" id="WP_231448046.1">
    <property type="nucleotide sequence ID" value="NZ_JAJOMB010000021.1"/>
</dbReference>
<evidence type="ECO:0000256" key="2">
    <source>
        <dbReference type="ARBA" id="ARBA00022448"/>
    </source>
</evidence>
<feature type="transmembrane region" description="Helical" evidence="7">
    <location>
        <begin position="45"/>
        <end position="63"/>
    </location>
</feature>
<dbReference type="GO" id="GO:0005886">
    <property type="term" value="C:plasma membrane"/>
    <property type="evidence" value="ECO:0007669"/>
    <property type="project" value="UniProtKB-SubCell"/>
</dbReference>
<dbReference type="PROSITE" id="PS50928">
    <property type="entry name" value="ABC_TM1"/>
    <property type="match status" value="1"/>
</dbReference>
<evidence type="ECO:0000256" key="5">
    <source>
        <dbReference type="ARBA" id="ARBA00022989"/>
    </source>
</evidence>
<sequence length="315" mass="33218">MSEPDNVAALEKVEGAPGTPSSAVPEVGRSRTLGGDAWETLRGSWVFWGSLILIGVLVVMAIWPGLFTSVDPRACDAARSRQEPSGAAWFGYDVQGCDVYARTMYGARASMMVGGLSTLMALLLGAGMGIYAGFYGGWIDILLSRVTDIFIGIPILLGSIIILSSIPTPPDSDFLNVLKVSLAIAVLAWPSTARVARSAVIQVKQADFVAASRALGASRGWMIRKHILPNAAAPVIVITTISLGGYIGAEATLSFLGIGLQPPVVSWGIAINDAAAYIRNTPHMLFFPAIFLSLTVLAFIALGDVVREALDPKAM</sequence>
<comment type="caution">
    <text evidence="10">The sequence shown here is derived from an EMBL/GenBank/DDBJ whole genome shotgun (WGS) entry which is preliminary data.</text>
</comment>
<keyword evidence="5 7" id="KW-1133">Transmembrane helix</keyword>
<evidence type="ECO:0000256" key="1">
    <source>
        <dbReference type="ARBA" id="ARBA00004651"/>
    </source>
</evidence>
<keyword evidence="4 7" id="KW-0812">Transmembrane</keyword>
<comment type="subcellular location">
    <subcellularLocation>
        <location evidence="1 7">Cell membrane</location>
        <topology evidence="1 7">Multi-pass membrane protein</topology>
    </subcellularLocation>
</comment>
<dbReference type="EMBL" id="JAJOMB010000021">
    <property type="protein sequence ID" value="MCD5315241.1"/>
    <property type="molecule type" value="Genomic_DNA"/>
</dbReference>